<evidence type="ECO:0000313" key="6">
    <source>
        <dbReference type="EMBL" id="MBK7674444.1"/>
    </source>
</evidence>
<evidence type="ECO:0000313" key="7">
    <source>
        <dbReference type="Proteomes" id="UP000697998"/>
    </source>
</evidence>
<comment type="caution">
    <text evidence="6">The sequence shown here is derived from an EMBL/GenBank/DDBJ whole genome shotgun (WGS) entry which is preliminary data.</text>
</comment>
<protein>
    <recommendedName>
        <fullName evidence="2 5">Aminoglycoside N(3)-acetyltransferase</fullName>
        <ecNumber evidence="5">2.3.1.-</ecNumber>
    </recommendedName>
</protein>
<name>A0A935PW59_9PROT</name>
<evidence type="ECO:0000256" key="1">
    <source>
        <dbReference type="ARBA" id="ARBA00006383"/>
    </source>
</evidence>
<comment type="catalytic activity">
    <reaction evidence="5">
        <text>a 2-deoxystreptamine antibiotic + acetyl-CoA = an N(3)-acetyl-2-deoxystreptamine antibiotic + CoA + H(+)</text>
        <dbReference type="Rhea" id="RHEA:12665"/>
        <dbReference type="ChEBI" id="CHEBI:15378"/>
        <dbReference type="ChEBI" id="CHEBI:57287"/>
        <dbReference type="ChEBI" id="CHEBI:57288"/>
        <dbReference type="ChEBI" id="CHEBI:57921"/>
        <dbReference type="ChEBI" id="CHEBI:77452"/>
        <dbReference type="EC" id="2.3.1.81"/>
    </reaction>
</comment>
<dbReference type="GO" id="GO:0046353">
    <property type="term" value="F:aminoglycoside 3-N-acetyltransferase activity"/>
    <property type="evidence" value="ECO:0007669"/>
    <property type="project" value="UniProtKB-EC"/>
</dbReference>
<dbReference type="GO" id="GO:0046677">
    <property type="term" value="P:response to antibiotic"/>
    <property type="evidence" value="ECO:0007669"/>
    <property type="project" value="UniProtKB-KW"/>
</dbReference>
<dbReference type="InterPro" id="IPR003679">
    <property type="entry name" value="Amioglycoside_AcTrfase"/>
</dbReference>
<keyword evidence="4 5" id="KW-0012">Acyltransferase</keyword>
<keyword evidence="5" id="KW-0046">Antibiotic resistance</keyword>
<gene>
    <name evidence="6" type="ORF">IPJ27_06545</name>
</gene>
<dbReference type="PANTHER" id="PTHR11104">
    <property type="entry name" value="AMINOGLYCOSIDE N3-ACETYLTRANSFERASE"/>
    <property type="match status" value="1"/>
</dbReference>
<dbReference type="PANTHER" id="PTHR11104:SF0">
    <property type="entry name" value="SPBETA PROPHAGE-DERIVED AMINOGLYCOSIDE N(3')-ACETYLTRANSFERASE-LIKE PROTEIN YOKD"/>
    <property type="match status" value="1"/>
</dbReference>
<dbReference type="EC" id="2.3.1.-" evidence="5"/>
<dbReference type="Pfam" id="PF02522">
    <property type="entry name" value="Antibiotic_NAT"/>
    <property type="match status" value="1"/>
</dbReference>
<evidence type="ECO:0000256" key="5">
    <source>
        <dbReference type="RuleBase" id="RU365031"/>
    </source>
</evidence>
<dbReference type="AlphaFoldDB" id="A0A935PW59"/>
<comment type="similarity">
    <text evidence="1 5">Belongs to the antibiotic N-acetyltransferase family.</text>
</comment>
<evidence type="ECO:0000256" key="3">
    <source>
        <dbReference type="ARBA" id="ARBA00022679"/>
    </source>
</evidence>
<evidence type="ECO:0000256" key="2">
    <source>
        <dbReference type="ARBA" id="ARBA00012882"/>
    </source>
</evidence>
<dbReference type="InterPro" id="IPR028345">
    <property type="entry name" value="Antibiotic_NAT-like"/>
</dbReference>
<accession>A0A935PW59</accession>
<dbReference type="Proteomes" id="UP000697998">
    <property type="component" value="Unassembled WGS sequence"/>
</dbReference>
<evidence type="ECO:0000256" key="4">
    <source>
        <dbReference type="ARBA" id="ARBA00023315"/>
    </source>
</evidence>
<dbReference type="EMBL" id="JADJMH010000004">
    <property type="protein sequence ID" value="MBK7674444.1"/>
    <property type="molecule type" value="Genomic_DNA"/>
</dbReference>
<dbReference type="SUPFAM" id="SSF110710">
    <property type="entry name" value="TTHA0583/YokD-like"/>
    <property type="match status" value="1"/>
</dbReference>
<reference evidence="6 7" key="1">
    <citation type="submission" date="2020-10" db="EMBL/GenBank/DDBJ databases">
        <title>Connecting structure to function with the recovery of over 1000 high-quality activated sludge metagenome-assembled genomes encoding full-length rRNA genes using long-read sequencing.</title>
        <authorList>
            <person name="Singleton C.M."/>
            <person name="Petriglieri F."/>
            <person name="Kristensen J.M."/>
            <person name="Kirkegaard R.H."/>
            <person name="Michaelsen T.Y."/>
            <person name="Andersen M.H."/>
            <person name="Karst S.M."/>
            <person name="Dueholm M.S."/>
            <person name="Nielsen P.H."/>
            <person name="Albertsen M."/>
        </authorList>
    </citation>
    <scope>NUCLEOTIDE SEQUENCE [LARGE SCALE GENOMIC DNA]</scope>
    <source>
        <strain evidence="6">EsbW_18-Q3-R4-48_BATAC.285</strain>
    </source>
</reference>
<proteinExistence type="inferred from homology"/>
<sequence length="294" mass="33051">MSWLGRIKFRTCGLIVERFLSYDAPAFTCALSELGIRSGDVLMVHSSLHAHSGYRDRPIDMIDALKCTLGSTGLLVMPSMTYTDSSKAFLSRGVEMKVRHSASKMGLLTEVFRRGKDVKRSLSPTHPLAAWGDRAEMFLAGHEKTDRPFGPDSPFQRLLELDGKILCIDTIPDAVTFTHFLEDRIQDKLPFPLYERDHYTGKVVDGDGRLHSVPTRVLSDDSRRYRREDVLWDKATARGVIRRKKVGNTTLMVLLCRELEALVENMYANGESLFSCRDHEQELGQTPLGGSASD</sequence>
<keyword evidence="3 5" id="KW-0808">Transferase</keyword>
<organism evidence="6 7">
    <name type="scientific">Candidatus Accumulibacter proximus</name>
    <dbReference type="NCBI Taxonomy" id="2954385"/>
    <lineage>
        <taxon>Bacteria</taxon>
        <taxon>Pseudomonadati</taxon>
        <taxon>Pseudomonadota</taxon>
        <taxon>Betaproteobacteria</taxon>
        <taxon>Candidatus Accumulibacter</taxon>
    </lineage>
</organism>